<evidence type="ECO:0000256" key="1">
    <source>
        <dbReference type="SAM" id="MobiDB-lite"/>
    </source>
</evidence>
<dbReference type="KEGG" id="srn:A4G23_01123"/>
<sequence>MTRTTRPTRTTRTSAYARPHARPDLTRPGVGLVKASTWRVGTPERQRAALDAIARTWESRPWPTEGLLSYTVHPGEDGDTLLHYSQWRSEEDYRELVRTERATRNAEIDAAVPGIERVALHSYEPYRSRVPGEGDGRVPGCVVTVEVEFDGPDPARRRGWVDAVLEALDSDPAPPPGGVSGHFHLGLDGARVLNYAEWESAAAHEAALAAPGDGVGAPTSQWRRVREYPGLVRSTVRRHTPGLSLGPDV</sequence>
<dbReference type="Gene3D" id="3.30.70.100">
    <property type="match status" value="2"/>
</dbReference>
<feature type="region of interest" description="Disordered" evidence="1">
    <location>
        <begin position="1"/>
        <end position="28"/>
    </location>
</feature>
<dbReference type="InterPro" id="IPR011008">
    <property type="entry name" value="Dimeric_a/b-barrel"/>
</dbReference>
<keyword evidence="2" id="KW-0503">Monooxygenase</keyword>
<dbReference type="AlphaFoldDB" id="A0A1D8FYP0"/>
<dbReference type="PATRIC" id="fig|285473.5.peg.1169"/>
<organism evidence="2 3">
    <name type="scientific">Streptomyces rubrolavendulae</name>
    <dbReference type="NCBI Taxonomy" id="285473"/>
    <lineage>
        <taxon>Bacteria</taxon>
        <taxon>Bacillati</taxon>
        <taxon>Actinomycetota</taxon>
        <taxon>Actinomycetes</taxon>
        <taxon>Kitasatosporales</taxon>
        <taxon>Streptomycetaceae</taxon>
        <taxon>Streptomyces</taxon>
    </lineage>
</organism>
<dbReference type="Proteomes" id="UP000095349">
    <property type="component" value="Chromosome"/>
</dbReference>
<keyword evidence="3" id="KW-1185">Reference proteome</keyword>
<dbReference type="SUPFAM" id="SSF54909">
    <property type="entry name" value="Dimeric alpha+beta barrel"/>
    <property type="match status" value="2"/>
</dbReference>
<dbReference type="GO" id="GO:0004497">
    <property type="term" value="F:monooxygenase activity"/>
    <property type="evidence" value="ECO:0007669"/>
    <property type="project" value="UniProtKB-KW"/>
</dbReference>
<name>A0A1D8FYP0_9ACTN</name>
<gene>
    <name evidence="2" type="ORF">A4G23_01123</name>
</gene>
<protein>
    <submittedName>
        <fullName evidence="2">Antibiotic biosynthesis monooxygenase</fullName>
    </submittedName>
</protein>
<accession>A0A1D8FYP0</accession>
<dbReference type="RefSeq" id="WP_069975907.1">
    <property type="nucleotide sequence ID" value="NZ_CP017316.1"/>
</dbReference>
<keyword evidence="2" id="KW-0560">Oxidoreductase</keyword>
<evidence type="ECO:0000313" key="2">
    <source>
        <dbReference type="EMBL" id="AOT58314.1"/>
    </source>
</evidence>
<evidence type="ECO:0000313" key="3">
    <source>
        <dbReference type="Proteomes" id="UP000095349"/>
    </source>
</evidence>
<dbReference type="STRING" id="285473.A4G23_01123"/>
<reference evidence="2 3" key="1">
    <citation type="submission" date="2016-09" db="EMBL/GenBank/DDBJ databases">
        <title>Streptomyces rubrolavendulae MJM4426 Genome sequencing and assembly.</title>
        <authorList>
            <person name="Kim J.-G."/>
        </authorList>
    </citation>
    <scope>NUCLEOTIDE SEQUENCE [LARGE SCALE GENOMIC DNA]</scope>
    <source>
        <strain evidence="2 3">MJM4426</strain>
    </source>
</reference>
<proteinExistence type="predicted"/>
<dbReference type="EMBL" id="CP017316">
    <property type="protein sequence ID" value="AOT58314.1"/>
    <property type="molecule type" value="Genomic_DNA"/>
</dbReference>
<dbReference type="OrthoDB" id="1493813at2"/>
<feature type="compositionally biased region" description="Low complexity" evidence="1">
    <location>
        <begin position="1"/>
        <end position="13"/>
    </location>
</feature>